<evidence type="ECO:0000313" key="1">
    <source>
        <dbReference type="EMBL" id="RYN88165.1"/>
    </source>
</evidence>
<sequence>MDRLVRSTVKDQSDRDARKLHSSLHHIAIRCELQQSEIDGLREALRASKRCKKKSKRLDLQKDEEYDGGADFWPPRKFQDARAREFVKQQEN</sequence>
<dbReference type="Proteomes" id="UP000293195">
    <property type="component" value="Unassembled WGS sequence"/>
</dbReference>
<evidence type="ECO:0000313" key="2">
    <source>
        <dbReference type="Proteomes" id="UP000293195"/>
    </source>
</evidence>
<gene>
    <name evidence="1" type="ORF">AA0119_g12102</name>
</gene>
<protein>
    <submittedName>
        <fullName evidence="1">Uncharacterized protein</fullName>
    </submittedName>
</protein>
<comment type="caution">
    <text evidence="1">The sequence shown here is derived from an EMBL/GenBank/DDBJ whole genome shotgun (WGS) entry which is preliminary data.</text>
</comment>
<proteinExistence type="predicted"/>
<accession>A0ABY0FSB0</accession>
<dbReference type="EMBL" id="PDXF01000106">
    <property type="protein sequence ID" value="RYN88165.1"/>
    <property type="molecule type" value="Genomic_DNA"/>
</dbReference>
<name>A0ABY0FSB0_9PLEO</name>
<keyword evidence="2" id="KW-1185">Reference proteome</keyword>
<organism evidence="1 2">
    <name type="scientific">Alternaria tenuissima</name>
    <dbReference type="NCBI Taxonomy" id="119927"/>
    <lineage>
        <taxon>Eukaryota</taxon>
        <taxon>Fungi</taxon>
        <taxon>Dikarya</taxon>
        <taxon>Ascomycota</taxon>
        <taxon>Pezizomycotina</taxon>
        <taxon>Dothideomycetes</taxon>
        <taxon>Pleosporomycetidae</taxon>
        <taxon>Pleosporales</taxon>
        <taxon>Pleosporineae</taxon>
        <taxon>Pleosporaceae</taxon>
        <taxon>Alternaria</taxon>
        <taxon>Alternaria sect. Alternaria</taxon>
        <taxon>Alternaria alternata complex</taxon>
    </lineage>
</organism>
<reference evidence="2" key="1">
    <citation type="journal article" date="2019" name="bioRxiv">
        <title>Genomics, evolutionary history and diagnostics of the Alternaria alternata species group including apple and Asian pear pathotypes.</title>
        <authorList>
            <person name="Armitage A.D."/>
            <person name="Cockerton H.M."/>
            <person name="Sreenivasaprasad S."/>
            <person name="Woodhall J.W."/>
            <person name="Lane C.R."/>
            <person name="Harrison R.J."/>
            <person name="Clarkson J.P."/>
        </authorList>
    </citation>
    <scope>NUCLEOTIDE SEQUENCE [LARGE SCALE GENOMIC DNA]</scope>
    <source>
        <strain evidence="2">FERA 635</strain>
    </source>
</reference>